<name>A0A3D8GK04_9BACI</name>
<dbReference type="EMBL" id="QNQT01000019">
    <property type="protein sequence ID" value="RDU34748.1"/>
    <property type="molecule type" value="Genomic_DNA"/>
</dbReference>
<feature type="domain" description="Type II secretion system protein GspF" evidence="7">
    <location>
        <begin position="155"/>
        <end position="279"/>
    </location>
</feature>
<evidence type="ECO:0000313" key="8">
    <source>
        <dbReference type="EMBL" id="RDU34748.1"/>
    </source>
</evidence>
<proteinExistence type="predicted"/>
<evidence type="ECO:0000259" key="7">
    <source>
        <dbReference type="Pfam" id="PF00482"/>
    </source>
</evidence>
<dbReference type="Gene3D" id="1.20.81.30">
    <property type="entry name" value="Type II secretion system (T2SS), domain F"/>
    <property type="match status" value="1"/>
</dbReference>
<organism evidence="8 9">
    <name type="scientific">Neobacillus piezotolerans</name>
    <dbReference type="NCBI Taxonomy" id="2259171"/>
    <lineage>
        <taxon>Bacteria</taxon>
        <taxon>Bacillati</taxon>
        <taxon>Bacillota</taxon>
        <taxon>Bacilli</taxon>
        <taxon>Bacillales</taxon>
        <taxon>Bacillaceae</taxon>
        <taxon>Neobacillus</taxon>
    </lineage>
</organism>
<dbReference type="PANTHER" id="PTHR35007">
    <property type="entry name" value="INTEGRAL MEMBRANE PROTEIN-RELATED"/>
    <property type="match status" value="1"/>
</dbReference>
<keyword evidence="3 6" id="KW-0812">Transmembrane</keyword>
<keyword evidence="9" id="KW-1185">Reference proteome</keyword>
<dbReference type="Pfam" id="PF00482">
    <property type="entry name" value="T2SSF"/>
    <property type="match status" value="1"/>
</dbReference>
<reference evidence="8 9" key="1">
    <citation type="submission" date="2018-07" db="EMBL/GenBank/DDBJ databases">
        <title>Bacillus sp. YLB-04 draft genome sequence.</title>
        <authorList>
            <person name="Yu L."/>
            <person name="Tang X."/>
        </authorList>
    </citation>
    <scope>NUCLEOTIDE SEQUENCE [LARGE SCALE GENOMIC DNA]</scope>
    <source>
        <strain evidence="8 9">YLB-04</strain>
    </source>
</reference>
<protein>
    <recommendedName>
        <fullName evidence="7">Type II secretion system protein GspF domain-containing protein</fullName>
    </recommendedName>
</protein>
<dbReference type="Proteomes" id="UP000257144">
    <property type="component" value="Unassembled WGS sequence"/>
</dbReference>
<dbReference type="OrthoDB" id="9803381at2"/>
<accession>A0A3D8GK04</accession>
<keyword evidence="2" id="KW-1003">Cell membrane</keyword>
<comment type="subcellular location">
    <subcellularLocation>
        <location evidence="1">Cell membrane</location>
        <topology evidence="1">Multi-pass membrane protein</topology>
    </subcellularLocation>
</comment>
<evidence type="ECO:0000256" key="2">
    <source>
        <dbReference type="ARBA" id="ARBA00022475"/>
    </source>
</evidence>
<sequence length="321" mass="36356">MTACLIRKEVQALATSIAILYSVAVLLGLWGSYFFLGYRSQQREWKQRVNQWFPEERRKSKISVLGDKFDRSQSAEPLAQKLQNANVALLPSEYVGVHILGFLALFVLLFNVFNVPPFVSMLVSLLVLYIAHYLLFFIRKNKYEERFNEQLAEICRLLGNAARSGLTINQGLEIVAREVPAPAGPEFSRIVNELKLGVPIETALRSVQKRNKSREFQLFIATILIQKKTGGNLAATLESMGHTLEDRKVLTQTIKTMTSEQRYISLIIPAMPVFILLMMNNIIEGFTDPLWTGPGLIILVLFLTGLLISFVLIRKITNIRV</sequence>
<feature type="transmembrane region" description="Helical" evidence="6">
    <location>
        <begin position="295"/>
        <end position="313"/>
    </location>
</feature>
<keyword evidence="5 6" id="KW-0472">Membrane</keyword>
<evidence type="ECO:0000256" key="6">
    <source>
        <dbReference type="SAM" id="Phobius"/>
    </source>
</evidence>
<dbReference type="AlphaFoldDB" id="A0A3D8GK04"/>
<evidence type="ECO:0000256" key="4">
    <source>
        <dbReference type="ARBA" id="ARBA00022989"/>
    </source>
</evidence>
<keyword evidence="4 6" id="KW-1133">Transmembrane helix</keyword>
<feature type="transmembrane region" description="Helical" evidence="6">
    <location>
        <begin position="94"/>
        <end position="113"/>
    </location>
</feature>
<comment type="caution">
    <text evidence="8">The sequence shown here is derived from an EMBL/GenBank/DDBJ whole genome shotgun (WGS) entry which is preliminary data.</text>
</comment>
<gene>
    <name evidence="8" type="ORF">DRW41_21880</name>
</gene>
<feature type="transmembrane region" description="Helical" evidence="6">
    <location>
        <begin position="263"/>
        <end position="283"/>
    </location>
</feature>
<dbReference type="InterPro" id="IPR018076">
    <property type="entry name" value="T2SS_GspF_dom"/>
</dbReference>
<feature type="transmembrane region" description="Helical" evidence="6">
    <location>
        <begin position="119"/>
        <end position="138"/>
    </location>
</feature>
<feature type="transmembrane region" description="Helical" evidence="6">
    <location>
        <begin position="12"/>
        <end position="36"/>
    </location>
</feature>
<evidence type="ECO:0000256" key="1">
    <source>
        <dbReference type="ARBA" id="ARBA00004651"/>
    </source>
</evidence>
<dbReference type="PANTHER" id="PTHR35007:SF1">
    <property type="entry name" value="PILUS ASSEMBLY PROTEIN"/>
    <property type="match status" value="1"/>
</dbReference>
<evidence type="ECO:0000256" key="5">
    <source>
        <dbReference type="ARBA" id="ARBA00023136"/>
    </source>
</evidence>
<dbReference type="GO" id="GO:0005886">
    <property type="term" value="C:plasma membrane"/>
    <property type="evidence" value="ECO:0007669"/>
    <property type="project" value="UniProtKB-SubCell"/>
</dbReference>
<dbReference type="InterPro" id="IPR042094">
    <property type="entry name" value="T2SS_GspF_sf"/>
</dbReference>
<evidence type="ECO:0000313" key="9">
    <source>
        <dbReference type="Proteomes" id="UP000257144"/>
    </source>
</evidence>
<evidence type="ECO:0000256" key="3">
    <source>
        <dbReference type="ARBA" id="ARBA00022692"/>
    </source>
</evidence>